<feature type="chain" id="PRO_5043809098" evidence="1">
    <location>
        <begin position="21"/>
        <end position="141"/>
    </location>
</feature>
<dbReference type="AlphaFoldDB" id="A0AAV5WZ29"/>
<dbReference type="EMBL" id="BTSY01000007">
    <property type="protein sequence ID" value="GMT36603.1"/>
    <property type="molecule type" value="Genomic_DNA"/>
</dbReference>
<reference evidence="2" key="1">
    <citation type="submission" date="2023-10" db="EMBL/GenBank/DDBJ databases">
        <title>Genome assembly of Pristionchus species.</title>
        <authorList>
            <person name="Yoshida K."/>
            <person name="Sommer R.J."/>
        </authorList>
    </citation>
    <scope>NUCLEOTIDE SEQUENCE</scope>
    <source>
        <strain evidence="2">RS5133</strain>
    </source>
</reference>
<dbReference type="Proteomes" id="UP001432322">
    <property type="component" value="Unassembled WGS sequence"/>
</dbReference>
<sequence length="141" mass="15429">SLSLSVLSLSFLSLSLQCNSVRSSSSLSSLFSPSTPWLTGQQRRRCATHWCDSARDPPPLPISPPNCPPTVAGSTSTAWHSMEPTPICRPPLPISPHPPSSHRFASNLSLLLLPPSHRDLVFFCPLRESKLCCETQIKSIR</sequence>
<keyword evidence="1" id="KW-0732">Signal</keyword>
<organism evidence="2 3">
    <name type="scientific">Pristionchus fissidentatus</name>
    <dbReference type="NCBI Taxonomy" id="1538716"/>
    <lineage>
        <taxon>Eukaryota</taxon>
        <taxon>Metazoa</taxon>
        <taxon>Ecdysozoa</taxon>
        <taxon>Nematoda</taxon>
        <taxon>Chromadorea</taxon>
        <taxon>Rhabditida</taxon>
        <taxon>Rhabditina</taxon>
        <taxon>Diplogasteromorpha</taxon>
        <taxon>Diplogasteroidea</taxon>
        <taxon>Neodiplogasteridae</taxon>
        <taxon>Pristionchus</taxon>
    </lineage>
</organism>
<feature type="non-terminal residue" evidence="2">
    <location>
        <position position="1"/>
    </location>
</feature>
<evidence type="ECO:0000313" key="2">
    <source>
        <dbReference type="EMBL" id="GMT36603.1"/>
    </source>
</evidence>
<keyword evidence="3" id="KW-1185">Reference proteome</keyword>
<feature type="signal peptide" evidence="1">
    <location>
        <begin position="1"/>
        <end position="20"/>
    </location>
</feature>
<name>A0AAV5WZ29_9BILA</name>
<proteinExistence type="predicted"/>
<comment type="caution">
    <text evidence="2">The sequence shown here is derived from an EMBL/GenBank/DDBJ whole genome shotgun (WGS) entry which is preliminary data.</text>
</comment>
<accession>A0AAV5WZ29</accession>
<gene>
    <name evidence="2" type="ORF">PFISCL1PPCAC_27900</name>
</gene>
<evidence type="ECO:0000313" key="3">
    <source>
        <dbReference type="Proteomes" id="UP001432322"/>
    </source>
</evidence>
<evidence type="ECO:0000256" key="1">
    <source>
        <dbReference type="SAM" id="SignalP"/>
    </source>
</evidence>
<protein>
    <submittedName>
        <fullName evidence="2">Uncharacterized protein</fullName>
    </submittedName>
</protein>